<evidence type="ECO:0000313" key="7">
    <source>
        <dbReference type="Proteomes" id="UP000019376"/>
    </source>
</evidence>
<organism evidence="6 7">
    <name type="scientific">Penicillium oxalicum (strain 114-2 / CGMCC 5302)</name>
    <name type="common">Penicillium decumbens</name>
    <dbReference type="NCBI Taxonomy" id="933388"/>
    <lineage>
        <taxon>Eukaryota</taxon>
        <taxon>Fungi</taxon>
        <taxon>Dikarya</taxon>
        <taxon>Ascomycota</taxon>
        <taxon>Pezizomycotina</taxon>
        <taxon>Eurotiomycetes</taxon>
        <taxon>Eurotiomycetidae</taxon>
        <taxon>Eurotiales</taxon>
        <taxon>Aspergillaceae</taxon>
        <taxon>Penicillium</taxon>
    </lineage>
</organism>
<dbReference type="Pfam" id="PF20220">
    <property type="entry name" value="ABC_toxin_N"/>
    <property type="match status" value="1"/>
</dbReference>
<keyword evidence="1" id="KW-0175">Coiled coil</keyword>
<accession>S8BBC2</accession>
<dbReference type="EMBL" id="KB644414">
    <property type="protein sequence ID" value="EPS32167.1"/>
    <property type="molecule type" value="Genomic_DNA"/>
</dbReference>
<gene>
    <name evidence="6" type="ORF">PDE_07127</name>
</gene>
<name>S8BBC2_PENO1</name>
<sequence length="2656" mass="296041">MGESVDTNDMRRREYELLLRTTLSSDEALEMSIAALTDTLSLREVYHRYMEGTDGQSSNDSDRLRTVVDVSELAGENVTIIQSGFQELEDPWSLAQFAERKYSAFPSPEGAPLRRALFEKEPTAVVLGLLTRREFSLPIDLQDILEKVIRKAFINDQFDILTTPLYILDWASYAGENDHDEESEDDQKKRAHDSQDAESSQLLLKAKAAVATLRRLALVVEYPEDISVILNRGFHSAAGIAACALDRFTAQDPAGLQGSLLQIHNQATFIASRNEHLMAQMRAAPGGLLSAVDSLQMAVSGVGLAAQGDGWAGAAAEEHTEETEKAQWTPAIQEERKRTELQPLYAQVAAAADVLVDMDNVACEDCCSLLSPSAYFVDLLRLLKNCWIDPVKLAAGPSVLDRLLGRRPDLQHLQLSCANTKIEIPYIDVSNELMESVVEFLEENSIKSYGTYNCRDGDTATALAAEPVNVKWTLYDKYIAKLMTPMTTLPFLLHTEIVRHLLTAAGTSRHELLAVIHLPGLSEPPNETAHADYIDQIIAAEVLGLSQRDFQAITGEQLRAPGDKDAPRELSAAECWGYTSTEQAIFVERLALIQDQLLPRAGISFIDLVRILQIPWLKGALVIQNPQTPSDFTKLQKLRLFDPEGNPGPVSLFHKLGTFIRLFVRLGWSTDDLDRALAVCQAGYNGNITAGMLIQLSAIKELARFCQWPACELLYFWQDYSDAELCRLLNVPAVRAPNLLRLVGKEQLSTPAKTLEIVRQWKELGNQGWSVDELLGLSMTVDEHLNDPRIAAFVSKLASNMLQQDTARQDPLKPARSQPAPSFLPQLFLIEQFKGIAGNVEPRILELLLETLSPRIENIRVEIYRYQSEQSSGSRDHTVPTAFLRLVGEIHQALLRGLQLVSHANLGPELLERLHKCPALRLNLSDWSLETVHRIMALASDYKSVESGTDQSSLGLMLWANESKADGKTEELFKKVAKFTDISIARAEMLLQLNYPKASKEQLVELLADPSGKEALRLKRQVAWILRYGFHDINLSLLFGMASPVDTCSAQAPIEEVLSSLAGRQSSLQVMHDQLRERRRDALIQYLLQHPLIIAQNVRNADALFEYLLLDVQMGAAMRTNRMQQAIATVQLFVQRCLLGLERDIMPSVIPADRWGWMQQYRLWEANRKVFLYPENWVDPSLRDNKTSAFQDFEREMMQSELNEANVTDLVKKYIYQAHETAQLHIQSYHWDRQKSSYTIHLIGRTRTSPFTFFYRQLDGLVMGTKAIPTWSPWEKLKLDIPTYITDDNGQALSEAGAYVVPVMSNQQLHLFIAHVTSKARPMDNTSATSSIQGVECPKPGAKPQSYWEIKVGLTVQRGKQWSPVSISHASLNVDILEVDEGNMPSIKSFRFWTHKELIAQRVADEDRPGKTRRVESTRLSIQVDRWVQKGDRTMSVPAGSFHLRGQEILARPPSNTLSDYPVTLATVFGRFIPELGYPSDFKVKEWRTKWGVTLGQEVEAVALAEMPAPSQTKMPDTVLRAIEWTTSLDSYSRSTALVLDMAQEDAPTAQTWFAVPQSVSKDLALAPVAVRLDHVLSPALVEGATVFEDMASIYMKMRDRSVVPPSLAPVVFGSFEGGAYRESGTPGALYNWELGFHMISLLMERLTAVQKFDLALRVARQVFDPRMGREQQQNQVLGGCDTTVCWRFAPFADPEVREAGSLSAILRTAQASSGSEDAMAVPVLEWRRNPFNAHAVARNRPLVYMKRVAIKYIEILIAAGDHYFRQFTAESIPLAIQRYVEAAHIFGPAPAAIPKTVKPVVKSYSELSASIDDLSNAHIDLEILLPFHTPPHARASVPTAMADSQALVGLVPSSYFCVAINPEIVKLRSTIDDRLHKLRRSLDIDGQFRTPSSAGPIIDPLQAGRQMRARSGMSAGSPLQVDGPMPNYRFMNLLQRGLDLAQELKTTAATYLSIKERHDGEALAALNASHECTVQTLMLKIKESQLEEARAAMMQLQESRRSPLMRLEYFSKLTGDDFTAPSATQDFIPIEQTYLPLVQLGAKSGRIEISHLNVVDYTEIALAMLAGESNKAAAAAEATAGTWALAPGLSTQVAPWGVGINISAPSAGWWWSSTASSERSKSVISSEESQQASRVNRLHTQLQDRRLQANLAGLELQGIQKQIQTHQHRIEAVKQEIKLQEEQIQHASSAKDFLMGKWSNEQLYSWLDNSLRDHLYHTYVLALQMAQQAERALQFEIGHQASRKAIIPADGVWDSTHDGLLAGEGLYRALKHLEREYIHHRPKELEIVKNISLRQVDPLALLHLRQQGRASFSFPEELFDLDYPGHYHRRIQSVAVTIPCILGPYSSVNCTLTLKDHHYRVSSTVNAQGSDYASTGQDDSRFHHDEIPITAIAVSHGQNDAGVATLDFRGERYMPMEGAGAISSWTIALPSKYRSFDYSTISDVVLHIRYTARDGGQKLADAATVQLAKYFDAAAAVSAAAGLYTLLDLPNDFSNAWHSLKQPLGAARILPQSVPLQHLSNKIPFYARHNGATTIREILLFIGWEGSVVPGDSSRLQVSFHDRVLGAPGKEINLKPLPGLTCLHASKLSVAVSSNPTLTFDLRRTTTDPDTQKEIELTEGEEKLEMKQVGAMIERMARVFVLFRYTMASGGELGR</sequence>
<dbReference type="eggNOG" id="ENOG502RUY6">
    <property type="taxonomic scope" value="Eukaryota"/>
</dbReference>
<feature type="region of interest" description="Disordered" evidence="2">
    <location>
        <begin position="177"/>
        <end position="196"/>
    </location>
</feature>
<feature type="domain" description="Neuraminidase-like" evidence="4">
    <location>
        <begin position="1224"/>
        <end position="1372"/>
    </location>
</feature>
<dbReference type="InterPro" id="IPR040840">
    <property type="entry name" value="TcA_TcB_BD"/>
</dbReference>
<dbReference type="HOGENOM" id="CLU_000189_1_0_1"/>
<dbReference type="OrthoDB" id="4369815at2759"/>
<feature type="domain" description="ABC toxin N-terminal" evidence="5">
    <location>
        <begin position="1073"/>
        <end position="1194"/>
    </location>
</feature>
<dbReference type="InterPro" id="IPR041079">
    <property type="entry name" value="Neuraminidase-like"/>
</dbReference>
<dbReference type="PhylomeDB" id="S8BBC2"/>
<proteinExistence type="predicted"/>
<feature type="compositionally biased region" description="Basic and acidic residues" evidence="2">
    <location>
        <begin position="186"/>
        <end position="195"/>
    </location>
</feature>
<evidence type="ECO:0000313" key="6">
    <source>
        <dbReference type="EMBL" id="EPS32167.1"/>
    </source>
</evidence>
<feature type="coiled-coil region" evidence="1">
    <location>
        <begin position="2157"/>
        <end position="2191"/>
    </location>
</feature>
<keyword evidence="7" id="KW-1185">Reference proteome</keyword>
<dbReference type="Proteomes" id="UP000019376">
    <property type="component" value="Unassembled WGS sequence"/>
</dbReference>
<dbReference type="InterPro" id="IPR046839">
    <property type="entry name" value="ABC_toxin_N"/>
</dbReference>
<feature type="domain" description="Tc toxin complex TcA C-terminal TcB-binding" evidence="3">
    <location>
        <begin position="2162"/>
        <end position="2453"/>
    </location>
</feature>
<reference evidence="6 7" key="1">
    <citation type="journal article" date="2013" name="PLoS ONE">
        <title>Genomic and secretomic analyses reveal unique features of the lignocellulolytic enzyme system of Penicillium decumbens.</title>
        <authorList>
            <person name="Liu G."/>
            <person name="Zhang L."/>
            <person name="Wei X."/>
            <person name="Zou G."/>
            <person name="Qin Y."/>
            <person name="Ma L."/>
            <person name="Li J."/>
            <person name="Zheng H."/>
            <person name="Wang S."/>
            <person name="Wang C."/>
            <person name="Xun L."/>
            <person name="Zhao G.-P."/>
            <person name="Zhou Z."/>
            <person name="Qu Y."/>
        </authorList>
    </citation>
    <scope>NUCLEOTIDE SEQUENCE [LARGE SCALE GENOMIC DNA]</scope>
    <source>
        <strain evidence="7">114-2 / CGMCC 5302</strain>
    </source>
</reference>
<protein>
    <submittedName>
        <fullName evidence="6">Uncharacterized protein</fullName>
    </submittedName>
</protein>
<evidence type="ECO:0000256" key="2">
    <source>
        <dbReference type="SAM" id="MobiDB-lite"/>
    </source>
</evidence>
<evidence type="ECO:0000256" key="1">
    <source>
        <dbReference type="SAM" id="Coils"/>
    </source>
</evidence>
<dbReference type="Pfam" id="PF18276">
    <property type="entry name" value="TcA_TcB_BD"/>
    <property type="match status" value="1"/>
</dbReference>
<evidence type="ECO:0000259" key="3">
    <source>
        <dbReference type="Pfam" id="PF18276"/>
    </source>
</evidence>
<dbReference type="Pfam" id="PF18413">
    <property type="entry name" value="Neuraminidase"/>
    <property type="match status" value="1"/>
</dbReference>
<evidence type="ECO:0000259" key="4">
    <source>
        <dbReference type="Pfam" id="PF18413"/>
    </source>
</evidence>
<evidence type="ECO:0000259" key="5">
    <source>
        <dbReference type="Pfam" id="PF20220"/>
    </source>
</evidence>
<dbReference type="STRING" id="933388.S8BBC2"/>